<dbReference type="PANTHER" id="PTHR10334">
    <property type="entry name" value="CYSTEINE-RICH SECRETORY PROTEIN-RELATED"/>
    <property type="match status" value="1"/>
</dbReference>
<reference evidence="4" key="1">
    <citation type="journal article" date="2014" name="BMC Genomics">
        <title>The genome sequence of the biocontrol fungus Metarhizium anisopliae and comparative genomics of Metarhizium species.</title>
        <authorList>
            <person name="Pattemore J.A."/>
            <person name="Hane J.K."/>
            <person name="Williams A.H."/>
            <person name="Wilson B.A."/>
            <person name="Stodart B.J."/>
            <person name="Ash G.J."/>
        </authorList>
    </citation>
    <scope>NUCLEOTIDE SEQUENCE [LARGE SCALE GENOMIC DNA]</scope>
    <source>
        <strain evidence="4">BRIP 53293</strain>
    </source>
</reference>
<dbReference type="PRINTS" id="PR00837">
    <property type="entry name" value="V5TPXLIKE"/>
</dbReference>
<keyword evidence="4" id="KW-1185">Reference proteome</keyword>
<feature type="domain" description="SCP" evidence="2">
    <location>
        <begin position="149"/>
        <end position="299"/>
    </location>
</feature>
<evidence type="ECO:0000256" key="1">
    <source>
        <dbReference type="SAM" id="MobiDB-lite"/>
    </source>
</evidence>
<dbReference type="InterPro" id="IPR018244">
    <property type="entry name" value="Allrgn_V5/Tpx1_CS"/>
</dbReference>
<accession>A0A0D9NM39</accession>
<evidence type="ECO:0000259" key="2">
    <source>
        <dbReference type="SMART" id="SM00198"/>
    </source>
</evidence>
<protein>
    <recommendedName>
        <fullName evidence="2">SCP domain-containing protein</fullName>
    </recommendedName>
</protein>
<evidence type="ECO:0000313" key="4">
    <source>
        <dbReference type="Proteomes" id="UP000054544"/>
    </source>
</evidence>
<feature type="compositionally biased region" description="Pro residues" evidence="1">
    <location>
        <begin position="126"/>
        <end position="142"/>
    </location>
</feature>
<dbReference type="InterPro" id="IPR001283">
    <property type="entry name" value="CRISP-related"/>
</dbReference>
<sequence>MNMVTAPDRTRWAEMQPDVEIPQLLNSALITKTAQYEVFRALTTEWVTEFVTVTVTADDSEPTPEIPAVFVETEVVTLTPSAPPKVKPTPVFPDFPSVEIKPSTSISSPPPKPTVIQPKPEVSTPAAPPPPATTSAAPPPSPSSGNSGSYADKMVQIHNECRSKHSSPDVTWDPNLAITAEKIAKSCKFAHQMGVDGGSYGQNIAAASSDKNSNPTDFGVKAVGDMWYKGEVKNYTPAFYLSGPSQGTPLDDYGHFTQVVWKASTKVGCATVPCGAGTIFNMPSQFTVCNYKTQGNVLGQYPENVLPPKTG</sequence>
<dbReference type="STRING" id="1291518.A0A0D9NM39"/>
<dbReference type="Pfam" id="PF00188">
    <property type="entry name" value="CAP"/>
    <property type="match status" value="1"/>
</dbReference>
<organism evidence="3 4">
    <name type="scientific">Metarhizium anisopliae BRIP 53293</name>
    <dbReference type="NCBI Taxonomy" id="1291518"/>
    <lineage>
        <taxon>Eukaryota</taxon>
        <taxon>Fungi</taxon>
        <taxon>Dikarya</taxon>
        <taxon>Ascomycota</taxon>
        <taxon>Pezizomycotina</taxon>
        <taxon>Sordariomycetes</taxon>
        <taxon>Hypocreomycetidae</taxon>
        <taxon>Hypocreales</taxon>
        <taxon>Clavicipitaceae</taxon>
        <taxon>Metarhizium</taxon>
    </lineage>
</organism>
<dbReference type="OrthoDB" id="337038at2759"/>
<dbReference type="SMART" id="SM00198">
    <property type="entry name" value="SCP"/>
    <property type="match status" value="1"/>
</dbReference>
<dbReference type="PROSITE" id="PS01009">
    <property type="entry name" value="CRISP_1"/>
    <property type="match status" value="1"/>
</dbReference>
<dbReference type="EMBL" id="KE384751">
    <property type="protein sequence ID" value="KJK75127.1"/>
    <property type="molecule type" value="Genomic_DNA"/>
</dbReference>
<dbReference type="AlphaFoldDB" id="A0A0D9NM39"/>
<evidence type="ECO:0000313" key="3">
    <source>
        <dbReference type="EMBL" id="KJK75127.1"/>
    </source>
</evidence>
<feature type="region of interest" description="Disordered" evidence="1">
    <location>
        <begin position="101"/>
        <end position="150"/>
    </location>
</feature>
<dbReference type="Proteomes" id="UP000054544">
    <property type="component" value="Unassembled WGS sequence"/>
</dbReference>
<feature type="compositionally biased region" description="Low complexity" evidence="1">
    <location>
        <begin position="114"/>
        <end position="125"/>
    </location>
</feature>
<gene>
    <name evidence="3" type="ORF">H634G_09473</name>
</gene>
<dbReference type="Gene3D" id="3.40.33.10">
    <property type="entry name" value="CAP"/>
    <property type="match status" value="1"/>
</dbReference>
<dbReference type="InterPro" id="IPR014044">
    <property type="entry name" value="CAP_dom"/>
</dbReference>
<name>A0A0D9NM39_METAN</name>
<dbReference type="InterPro" id="IPR035940">
    <property type="entry name" value="CAP_sf"/>
</dbReference>
<dbReference type="SUPFAM" id="SSF55797">
    <property type="entry name" value="PR-1-like"/>
    <property type="match status" value="1"/>
</dbReference>
<proteinExistence type="predicted"/>
<dbReference type="GO" id="GO:0005576">
    <property type="term" value="C:extracellular region"/>
    <property type="evidence" value="ECO:0007669"/>
    <property type="project" value="InterPro"/>
</dbReference>